<dbReference type="InterPro" id="IPR000160">
    <property type="entry name" value="GGDEF_dom"/>
</dbReference>
<sequence length="391" mass="41624">MPHRGLSFSLPRWRLTRWLADPGVDAPEDIRRALVGSLYGTLPIYIGGVLNTIAIAALIAWRMPTTPILLWLAIEIVVCVWRLAVLLISFRRARQGRETPTDLYLVLGVGWAASVGYGAFVSIVSGDFVAATLACMSAAAMVGGTCFRNFGAPRLSAVMTALSLGPACLAAPFSGEPVMLVVFAQIPMYLYSMRLAAYRLNALLIKTMMAERESDRRATEDPLTGLSNRSGLSRAMDGGRDGDLALLYLDLDGFKAVNDIHGHATGDRLLQQAAGRLRRLLRSGDVAARIGGDEFVVVARGVARGQAQAFGERLIRELAQPYELAPDLELAVGVSVGVALTPDHGDALADLLDVADGALYAAKGLGKSRCVVAAARPGRLEVVRSGNLASA</sequence>
<dbReference type="SUPFAM" id="SSF55073">
    <property type="entry name" value="Nucleotide cyclase"/>
    <property type="match status" value="1"/>
</dbReference>
<dbReference type="PANTHER" id="PTHR46663">
    <property type="entry name" value="DIGUANYLATE CYCLASE DGCT-RELATED"/>
    <property type="match status" value="1"/>
</dbReference>
<dbReference type="NCBIfam" id="TIGR00254">
    <property type="entry name" value="GGDEF"/>
    <property type="match status" value="1"/>
</dbReference>
<evidence type="ECO:0000313" key="4">
    <source>
        <dbReference type="Proteomes" id="UP000825701"/>
    </source>
</evidence>
<dbReference type="EMBL" id="CP081869">
    <property type="protein sequence ID" value="QZN98683.1"/>
    <property type="molecule type" value="Genomic_DNA"/>
</dbReference>
<gene>
    <name evidence="3" type="ORF">K6K41_16910</name>
</gene>
<feature type="transmembrane region" description="Helical" evidence="1">
    <location>
        <begin position="42"/>
        <end position="62"/>
    </location>
</feature>
<protein>
    <submittedName>
        <fullName evidence="3">GGDEF domain-containing protein</fullName>
    </submittedName>
</protein>
<keyword evidence="1" id="KW-1133">Transmembrane helix</keyword>
<reference evidence="3" key="1">
    <citation type="submission" date="2021-08" db="EMBL/GenBank/DDBJ databases">
        <authorList>
            <person name="Zhang H."/>
            <person name="Xu M."/>
            <person name="Yu Z."/>
            <person name="Yang L."/>
            <person name="Cai Y."/>
        </authorList>
    </citation>
    <scope>NUCLEOTIDE SEQUENCE</scope>
    <source>
        <strain evidence="3">CHL1</strain>
    </source>
</reference>
<feature type="domain" description="GGDEF" evidence="2">
    <location>
        <begin position="205"/>
        <end position="373"/>
    </location>
</feature>
<dbReference type="InterPro" id="IPR029787">
    <property type="entry name" value="Nucleotide_cyclase"/>
</dbReference>
<feature type="transmembrane region" description="Helical" evidence="1">
    <location>
        <begin position="102"/>
        <end position="122"/>
    </location>
</feature>
<dbReference type="InterPro" id="IPR043128">
    <property type="entry name" value="Rev_trsase/Diguanyl_cyclase"/>
</dbReference>
<dbReference type="AlphaFoldDB" id="A0A9E6UM06"/>
<dbReference type="Proteomes" id="UP000825701">
    <property type="component" value="Chromosome"/>
</dbReference>
<proteinExistence type="predicted"/>
<evidence type="ECO:0000256" key="1">
    <source>
        <dbReference type="SAM" id="Phobius"/>
    </source>
</evidence>
<dbReference type="RefSeq" id="WP_315855053.1">
    <property type="nucleotide sequence ID" value="NZ_CP081869.1"/>
</dbReference>
<dbReference type="Gene3D" id="3.30.70.270">
    <property type="match status" value="1"/>
</dbReference>
<name>A0A9E6UM06_9HYPH</name>
<dbReference type="InterPro" id="IPR052163">
    <property type="entry name" value="DGC-Regulatory_Protein"/>
</dbReference>
<feature type="transmembrane region" description="Helical" evidence="1">
    <location>
        <begin position="128"/>
        <end position="147"/>
    </location>
</feature>
<dbReference type="SMART" id="SM00267">
    <property type="entry name" value="GGDEF"/>
    <property type="match status" value="1"/>
</dbReference>
<dbReference type="CDD" id="cd01949">
    <property type="entry name" value="GGDEF"/>
    <property type="match status" value="1"/>
</dbReference>
<organism evidence="3 4">
    <name type="scientific">Chenggangzhangella methanolivorans</name>
    <dbReference type="NCBI Taxonomy" id="1437009"/>
    <lineage>
        <taxon>Bacteria</taxon>
        <taxon>Pseudomonadati</taxon>
        <taxon>Pseudomonadota</taxon>
        <taxon>Alphaproteobacteria</taxon>
        <taxon>Hyphomicrobiales</taxon>
        <taxon>Methylopilaceae</taxon>
        <taxon>Chenggangzhangella</taxon>
    </lineage>
</organism>
<evidence type="ECO:0000259" key="2">
    <source>
        <dbReference type="SMART" id="SM00267"/>
    </source>
</evidence>
<dbReference type="Pfam" id="PF00990">
    <property type="entry name" value="GGDEF"/>
    <property type="match status" value="1"/>
</dbReference>
<feature type="transmembrane region" description="Helical" evidence="1">
    <location>
        <begin position="68"/>
        <end position="90"/>
    </location>
</feature>
<keyword evidence="1" id="KW-0812">Transmembrane</keyword>
<keyword evidence="4" id="KW-1185">Reference proteome</keyword>
<dbReference type="PANTHER" id="PTHR46663:SF4">
    <property type="entry name" value="DIGUANYLATE CYCLASE DGCT-RELATED"/>
    <property type="match status" value="1"/>
</dbReference>
<dbReference type="KEGG" id="cmet:K6K41_16910"/>
<accession>A0A9E6UM06</accession>
<keyword evidence="1" id="KW-0472">Membrane</keyword>
<evidence type="ECO:0000313" key="3">
    <source>
        <dbReference type="EMBL" id="QZN98683.1"/>
    </source>
</evidence>